<evidence type="ECO:0000313" key="5">
    <source>
        <dbReference type="Proteomes" id="UP000830583"/>
    </source>
</evidence>
<keyword evidence="2" id="KW-0418">Kinase</keyword>
<dbReference type="SUPFAM" id="SSF55874">
    <property type="entry name" value="ATPase domain of HSP90 chaperone/DNA topoisomerase II/histidine kinase"/>
    <property type="match status" value="1"/>
</dbReference>
<dbReference type="PANTHER" id="PTHR24421:SF60">
    <property type="entry name" value="SENSOR HISTIDINE KINASE COMP"/>
    <property type="match status" value="1"/>
</dbReference>
<dbReference type="CDD" id="cd16917">
    <property type="entry name" value="HATPase_UhpB-NarQ-NarX-like"/>
    <property type="match status" value="1"/>
</dbReference>
<dbReference type="InterPro" id="IPR050482">
    <property type="entry name" value="Sensor_HK_TwoCompSys"/>
</dbReference>
<evidence type="ECO:0000256" key="2">
    <source>
        <dbReference type="ARBA" id="ARBA00022777"/>
    </source>
</evidence>
<protein>
    <recommendedName>
        <fullName evidence="6">Histidine kinase/HSP90-like ATPase domain-containing protein</fullName>
    </recommendedName>
</protein>
<sequence>MTFVQTQNLEKTEVKEVLLDTMDHIYQRTRDISKENSDIRTDENFEPDFFQMIDSYSDNSMNVIKKISSELNWQKMSAEKKITVFRVVQEFLINTKKHSEATLVVIDFLEQKNNLILTYTDNGIGLKKAQNRKSGLQNAENRILAIKGRLIFDTAIQKGFKATVFIPN</sequence>
<keyword evidence="5" id="KW-1185">Reference proteome</keyword>
<dbReference type="InterPro" id="IPR036890">
    <property type="entry name" value="HATPase_C_sf"/>
</dbReference>
<keyword evidence="1" id="KW-0808">Transferase</keyword>
<proteinExistence type="predicted"/>
<dbReference type="Gene3D" id="3.30.565.10">
    <property type="entry name" value="Histidine kinase-like ATPase, C-terminal domain"/>
    <property type="match status" value="1"/>
</dbReference>
<evidence type="ECO:0008006" key="6">
    <source>
        <dbReference type="Google" id="ProtNLM"/>
    </source>
</evidence>
<dbReference type="PANTHER" id="PTHR24421">
    <property type="entry name" value="NITRATE/NITRITE SENSOR PROTEIN NARX-RELATED"/>
    <property type="match status" value="1"/>
</dbReference>
<evidence type="ECO:0000313" key="4">
    <source>
        <dbReference type="EMBL" id="UPQ79777.1"/>
    </source>
</evidence>
<accession>A0ABY4KK49</accession>
<gene>
    <name evidence="4" type="ORF">M0M57_02820</name>
</gene>
<organism evidence="4 5">
    <name type="scientific">Flavobacterium azooxidireducens</name>
    <dbReference type="NCBI Taxonomy" id="1871076"/>
    <lineage>
        <taxon>Bacteria</taxon>
        <taxon>Pseudomonadati</taxon>
        <taxon>Bacteroidota</taxon>
        <taxon>Flavobacteriia</taxon>
        <taxon>Flavobacteriales</taxon>
        <taxon>Flavobacteriaceae</taxon>
        <taxon>Flavobacterium</taxon>
    </lineage>
</organism>
<dbReference type="EMBL" id="CP096205">
    <property type="protein sequence ID" value="UPQ79777.1"/>
    <property type="molecule type" value="Genomic_DNA"/>
</dbReference>
<dbReference type="RefSeq" id="WP_248435186.1">
    <property type="nucleotide sequence ID" value="NZ_CP096205.1"/>
</dbReference>
<dbReference type="Proteomes" id="UP000830583">
    <property type="component" value="Chromosome"/>
</dbReference>
<keyword evidence="3" id="KW-0902">Two-component regulatory system</keyword>
<evidence type="ECO:0000256" key="3">
    <source>
        <dbReference type="ARBA" id="ARBA00023012"/>
    </source>
</evidence>
<evidence type="ECO:0000256" key="1">
    <source>
        <dbReference type="ARBA" id="ARBA00022679"/>
    </source>
</evidence>
<name>A0ABY4KK49_9FLAO</name>
<reference evidence="4" key="1">
    <citation type="submission" date="2022-04" db="EMBL/GenBank/DDBJ databases">
        <title>Consumption of N2O by Flavobacterium azooxidireducens sp. nov. isolated from Decomposing Leaf Litter of Phragmites australis (Cav.).</title>
        <authorList>
            <person name="Behrendt U."/>
            <person name="Spanner T."/>
            <person name="Augustin J."/>
            <person name="Horn M.A."/>
            <person name="Kolb S."/>
            <person name="Ulrich A."/>
        </authorList>
    </citation>
    <scope>NUCLEOTIDE SEQUENCE</scope>
    <source>
        <strain evidence="4">IGB 4-14</strain>
    </source>
</reference>